<dbReference type="Proteomes" id="UP000887580">
    <property type="component" value="Unplaced"/>
</dbReference>
<proteinExistence type="predicted"/>
<evidence type="ECO:0000313" key="2">
    <source>
        <dbReference type="WBParaSite" id="PS1159_v2.g8707.t1"/>
    </source>
</evidence>
<organism evidence="1 2">
    <name type="scientific">Panagrolaimus sp. PS1159</name>
    <dbReference type="NCBI Taxonomy" id="55785"/>
    <lineage>
        <taxon>Eukaryota</taxon>
        <taxon>Metazoa</taxon>
        <taxon>Ecdysozoa</taxon>
        <taxon>Nematoda</taxon>
        <taxon>Chromadorea</taxon>
        <taxon>Rhabditida</taxon>
        <taxon>Tylenchina</taxon>
        <taxon>Panagrolaimomorpha</taxon>
        <taxon>Panagrolaimoidea</taxon>
        <taxon>Panagrolaimidae</taxon>
        <taxon>Panagrolaimus</taxon>
    </lineage>
</organism>
<protein>
    <submittedName>
        <fullName evidence="2">Transmembrane protein</fullName>
    </submittedName>
</protein>
<reference evidence="2" key="1">
    <citation type="submission" date="2022-11" db="UniProtKB">
        <authorList>
            <consortium name="WormBaseParasite"/>
        </authorList>
    </citation>
    <scope>IDENTIFICATION</scope>
</reference>
<name>A0AC35GU46_9BILA</name>
<dbReference type="WBParaSite" id="PS1159_v2.g8707.t1">
    <property type="protein sequence ID" value="PS1159_v2.g8707.t1"/>
    <property type="gene ID" value="PS1159_v2.g8707"/>
</dbReference>
<sequence>MMQSLQRQHKIQCCTTCKIKGSKKAGTYNKDDMPFFYISILWPAGFLTIISVVFLGLAFIYLNNTDYNTGWKSDGINYFHSFGKKYFTCIDNMPYEDGMWPSFLRQLQLSYWANIYFRISIMTPMPLRIFFAFILRSHKKSENPQINSFIYMFLLTLTMVVSVKKNQKFIEFVSIIAKLIGIVTYCYCLLTVFPTHLKFINNIQCHAYVNKNEAIQEYILISAYLLFHLTLLIDIRKVKFLCYPPGPEEFDEKSEINLVKQNMN</sequence>
<accession>A0AC35GU46</accession>
<evidence type="ECO:0000313" key="1">
    <source>
        <dbReference type="Proteomes" id="UP000887580"/>
    </source>
</evidence>